<organism evidence="1 2">
    <name type="scientific">Aspergillus ellipticus CBS 707.79</name>
    <dbReference type="NCBI Taxonomy" id="1448320"/>
    <lineage>
        <taxon>Eukaryota</taxon>
        <taxon>Fungi</taxon>
        <taxon>Dikarya</taxon>
        <taxon>Ascomycota</taxon>
        <taxon>Pezizomycotina</taxon>
        <taxon>Eurotiomycetes</taxon>
        <taxon>Eurotiomycetidae</taxon>
        <taxon>Eurotiales</taxon>
        <taxon>Aspergillaceae</taxon>
        <taxon>Aspergillus</taxon>
        <taxon>Aspergillus subgen. Circumdati</taxon>
    </lineage>
</organism>
<dbReference type="STRING" id="1448320.A0A319DJR5"/>
<dbReference type="EMBL" id="KZ826105">
    <property type="protein sequence ID" value="PYH88318.1"/>
    <property type="molecule type" value="Genomic_DNA"/>
</dbReference>
<sequence>MCKDNLLDRMLASTNVLADAIQPEPESICGAWTPVPPRENFLLASASCIRDLTDLHGGTHDKPRLGIRLFIEKPDQTTPFGPCDVGSGGTCSRVFALKDRRTKHKFDLPKEGAIVWGSHNYFPHESAVALGGIRRRLLQFALSSLKGQFDVQASQDDVAPEGPNRQSGGP</sequence>
<reference evidence="1 2" key="1">
    <citation type="submission" date="2018-02" db="EMBL/GenBank/DDBJ databases">
        <title>The genomes of Aspergillus section Nigri reveals drivers in fungal speciation.</title>
        <authorList>
            <consortium name="DOE Joint Genome Institute"/>
            <person name="Vesth T.C."/>
            <person name="Nybo J."/>
            <person name="Theobald S."/>
            <person name="Brandl J."/>
            <person name="Frisvad J.C."/>
            <person name="Nielsen K.F."/>
            <person name="Lyhne E.K."/>
            <person name="Kogle M.E."/>
            <person name="Kuo A."/>
            <person name="Riley R."/>
            <person name="Clum A."/>
            <person name="Nolan M."/>
            <person name="Lipzen A."/>
            <person name="Salamov A."/>
            <person name="Henrissat B."/>
            <person name="Wiebenga A."/>
            <person name="De vries R.P."/>
            <person name="Grigoriev I.V."/>
            <person name="Mortensen U.H."/>
            <person name="Andersen M.R."/>
            <person name="Baker S.E."/>
        </authorList>
    </citation>
    <scope>NUCLEOTIDE SEQUENCE [LARGE SCALE GENOMIC DNA]</scope>
    <source>
        <strain evidence="1 2">CBS 707.79</strain>
    </source>
</reference>
<evidence type="ECO:0000313" key="1">
    <source>
        <dbReference type="EMBL" id="PYH88318.1"/>
    </source>
</evidence>
<dbReference type="AlphaFoldDB" id="A0A319DJR5"/>
<accession>A0A319DJR5</accession>
<dbReference type="OrthoDB" id="1577640at2759"/>
<dbReference type="Proteomes" id="UP000247810">
    <property type="component" value="Unassembled WGS sequence"/>
</dbReference>
<keyword evidence="2" id="KW-1185">Reference proteome</keyword>
<name>A0A319DJR5_9EURO</name>
<dbReference type="VEuPathDB" id="FungiDB:BO71DRAFT_403964"/>
<evidence type="ECO:0000313" key="2">
    <source>
        <dbReference type="Proteomes" id="UP000247810"/>
    </source>
</evidence>
<gene>
    <name evidence="1" type="ORF">BO71DRAFT_403964</name>
</gene>
<proteinExistence type="predicted"/>
<protein>
    <submittedName>
        <fullName evidence="1">Uncharacterized protein</fullName>
    </submittedName>
</protein>